<reference evidence="1 2" key="1">
    <citation type="journal article" date="2013" name="BMC Genomics">
        <title>Genome sequencing and comparative genomics of honey bee microsporidia, Nosema apis reveal novel insights into host-parasite interactions.</title>
        <authorList>
            <person name="Chen Yp."/>
            <person name="Pettis J.S."/>
            <person name="Zhao Y."/>
            <person name="Liu X."/>
            <person name="Tallon L.J."/>
            <person name="Sadzewicz L.D."/>
            <person name="Li R."/>
            <person name="Zheng H."/>
            <person name="Huang S."/>
            <person name="Zhang X."/>
            <person name="Hamilton M.C."/>
            <person name="Pernal S.F."/>
            <person name="Melathopoulos A.P."/>
            <person name="Yan X."/>
            <person name="Evans J.D."/>
        </authorList>
    </citation>
    <scope>NUCLEOTIDE SEQUENCE [LARGE SCALE GENOMIC DNA]</scope>
    <source>
        <strain evidence="1 2">BRL 01</strain>
    </source>
</reference>
<organism evidence="1 2">
    <name type="scientific">Vairimorpha apis BRL 01</name>
    <dbReference type="NCBI Taxonomy" id="1037528"/>
    <lineage>
        <taxon>Eukaryota</taxon>
        <taxon>Fungi</taxon>
        <taxon>Fungi incertae sedis</taxon>
        <taxon>Microsporidia</taxon>
        <taxon>Nosematidae</taxon>
        <taxon>Vairimorpha</taxon>
    </lineage>
</organism>
<evidence type="ECO:0000313" key="1">
    <source>
        <dbReference type="EMBL" id="EQB62329.1"/>
    </source>
</evidence>
<keyword evidence="2" id="KW-1185">Reference proteome</keyword>
<sequence length="111" mass="13321">MCSHLNQSKRKIDHMATRCKKMLGHNYIRRHNEIPSGKRLRTHSVKQIIANKFIEIRVDTSIKTDVKIRYNKLDIIIRSIIPYVLSWDVILNITYESMLLEYRKRENLNIK</sequence>
<accession>T0LDI0</accession>
<name>T0LDI0_9MICR</name>
<dbReference type="VEuPathDB" id="MicrosporidiaDB:NAPIS_ORF00094"/>
<dbReference type="AlphaFoldDB" id="T0LDI0"/>
<proteinExistence type="predicted"/>
<dbReference type="OrthoDB" id="2191799at2759"/>
<dbReference type="HOGENOM" id="CLU_172710_0_0_1"/>
<evidence type="ECO:0000313" key="2">
    <source>
        <dbReference type="Proteomes" id="UP000053780"/>
    </source>
</evidence>
<gene>
    <name evidence="1" type="ORF">NAPIS_ORF00094</name>
</gene>
<dbReference type="EMBL" id="KE646880">
    <property type="protein sequence ID" value="EQB62329.1"/>
    <property type="molecule type" value="Genomic_DNA"/>
</dbReference>
<protein>
    <submittedName>
        <fullName evidence="1">Uncharacterized protein</fullName>
    </submittedName>
</protein>
<dbReference type="Proteomes" id="UP000053780">
    <property type="component" value="Unassembled WGS sequence"/>
</dbReference>